<gene>
    <name evidence="6" type="ORF">B0I35DRAFT_506325</name>
</gene>
<keyword evidence="7" id="KW-1185">Reference proteome</keyword>
<feature type="region of interest" description="Disordered" evidence="4">
    <location>
        <begin position="162"/>
        <end position="199"/>
    </location>
</feature>
<evidence type="ECO:0000256" key="1">
    <source>
        <dbReference type="ARBA" id="ARBA00022723"/>
    </source>
</evidence>
<keyword evidence="1" id="KW-0479">Metal-binding</keyword>
<evidence type="ECO:0000256" key="3">
    <source>
        <dbReference type="ARBA" id="ARBA00022833"/>
    </source>
</evidence>
<evidence type="ECO:0000259" key="5">
    <source>
        <dbReference type="Pfam" id="PF06985"/>
    </source>
</evidence>
<dbReference type="AlphaFoldDB" id="A0A8K0T2N1"/>
<dbReference type="EMBL" id="JAGPNK010000001">
    <property type="protein sequence ID" value="KAH7327745.1"/>
    <property type="molecule type" value="Genomic_DNA"/>
</dbReference>
<dbReference type="Gene3D" id="3.30.60.90">
    <property type="match status" value="1"/>
</dbReference>
<sequence>MASKDDTRQHDSVTVERLNAKGFMSFSISGIKNPLVAWPKQSLQDITLPRTTAGHPGVCCDGPRCKATNEEPVTIKANRFKCLHCEDTDFCQQCMTSDETRHDPSHIMLVSSELVQCHRYSEVDGGQDSSSKLEIVPEILEAVAFLKQCEICTLVWEASSHGSLTAGNDRPLSERRSSFVTRVGTSSNDSTRLRFRPGEGHDDNGVVEMRIREHVAGVYALESRRKIVNPAIFVKHIDRPRKLSDHHPDSPSCLRRPNSYSGSEGCFALVRQWLKACEDSHEHCVPRKQATRPARLLYIPDGIDGRLYLVKGANVLEPYVALSYCWGRDPEPIQTTKQNINAHTENGLQISGLPPAIHNAVEATVNLGYRYLWIDRFCIVQDDKNDWAAESVKLCDTYTDAVLTLSADRSESAQEPFLGTQKCAEDKYVKMSFDYLLLAESHHHDLTSVYTGKSEPLHRRAWTMQERLVSRRVLHYTSNELIWECDSLIQCECGLESGPSYKQEQLALALRVPEVWHMFVIDYTTRALTHQSDKYMAFASLANRVGGTCRHPTDGQARYVAGLWVENLAADLSWMVPHPASVDAWLRNQSVDALPDWFSSSDDSSLGFYRVYPTWSWASMRGPVDYFRTWPMGQHRSYVEFIGYQPNMSQADKSPAHGLYGSALRLKAHVIGSDQAASKLNLFAYNFVRDLRKLGGEGMGIEIRTSVRYHDDQHSFTIDFAADNPVTAKRHTRWSDSHNIMCMLLGTYTFDDPSEMAGSIQAMAAYTSTRTDASPNLPAQNATNEPPTRIPQPHQNLYLEHGPLHDVFYPSTGEGKRIHESFYLVLVPSQEHPGAWERLGCFHTGLDTSSREAMATLFRELGRQEDITLV</sequence>
<feature type="domain" description="Heterokaryon incompatibility" evidence="5">
    <location>
        <begin position="319"/>
        <end position="466"/>
    </location>
</feature>
<accession>A0A8K0T2N1</accession>
<evidence type="ECO:0000256" key="4">
    <source>
        <dbReference type="SAM" id="MobiDB-lite"/>
    </source>
</evidence>
<dbReference type="InterPro" id="IPR043145">
    <property type="entry name" value="Znf_ZZ_sf"/>
</dbReference>
<proteinExistence type="predicted"/>
<keyword evidence="2" id="KW-0863">Zinc-finger</keyword>
<name>A0A8K0T2N1_9HYPO</name>
<feature type="compositionally biased region" description="Polar residues" evidence="4">
    <location>
        <begin position="178"/>
        <end position="190"/>
    </location>
</feature>
<evidence type="ECO:0000313" key="7">
    <source>
        <dbReference type="Proteomes" id="UP000813444"/>
    </source>
</evidence>
<dbReference type="PANTHER" id="PTHR33112:SF16">
    <property type="entry name" value="HETEROKARYON INCOMPATIBILITY DOMAIN-CONTAINING PROTEIN"/>
    <property type="match status" value="1"/>
</dbReference>
<reference evidence="6" key="1">
    <citation type="journal article" date="2021" name="Nat. Commun.">
        <title>Genetic determinants of endophytism in the Arabidopsis root mycobiome.</title>
        <authorList>
            <person name="Mesny F."/>
            <person name="Miyauchi S."/>
            <person name="Thiergart T."/>
            <person name="Pickel B."/>
            <person name="Atanasova L."/>
            <person name="Karlsson M."/>
            <person name="Huettel B."/>
            <person name="Barry K.W."/>
            <person name="Haridas S."/>
            <person name="Chen C."/>
            <person name="Bauer D."/>
            <person name="Andreopoulos W."/>
            <person name="Pangilinan J."/>
            <person name="LaButti K."/>
            <person name="Riley R."/>
            <person name="Lipzen A."/>
            <person name="Clum A."/>
            <person name="Drula E."/>
            <person name="Henrissat B."/>
            <person name="Kohler A."/>
            <person name="Grigoriev I.V."/>
            <person name="Martin F.M."/>
            <person name="Hacquard S."/>
        </authorList>
    </citation>
    <scope>NUCLEOTIDE SEQUENCE</scope>
    <source>
        <strain evidence="6">MPI-CAGE-CH-0235</strain>
    </source>
</reference>
<dbReference type="SUPFAM" id="SSF57850">
    <property type="entry name" value="RING/U-box"/>
    <property type="match status" value="1"/>
</dbReference>
<evidence type="ECO:0000313" key="6">
    <source>
        <dbReference type="EMBL" id="KAH7327745.1"/>
    </source>
</evidence>
<dbReference type="GO" id="GO:0008270">
    <property type="term" value="F:zinc ion binding"/>
    <property type="evidence" value="ECO:0007669"/>
    <property type="project" value="UniProtKB-KW"/>
</dbReference>
<dbReference type="Pfam" id="PF06985">
    <property type="entry name" value="HET"/>
    <property type="match status" value="1"/>
</dbReference>
<dbReference type="OrthoDB" id="47007at2759"/>
<evidence type="ECO:0000256" key="2">
    <source>
        <dbReference type="ARBA" id="ARBA00022771"/>
    </source>
</evidence>
<organism evidence="6 7">
    <name type="scientific">Stachybotrys elegans</name>
    <dbReference type="NCBI Taxonomy" id="80388"/>
    <lineage>
        <taxon>Eukaryota</taxon>
        <taxon>Fungi</taxon>
        <taxon>Dikarya</taxon>
        <taxon>Ascomycota</taxon>
        <taxon>Pezizomycotina</taxon>
        <taxon>Sordariomycetes</taxon>
        <taxon>Hypocreomycetidae</taxon>
        <taxon>Hypocreales</taxon>
        <taxon>Stachybotryaceae</taxon>
        <taxon>Stachybotrys</taxon>
    </lineage>
</organism>
<dbReference type="InterPro" id="IPR010730">
    <property type="entry name" value="HET"/>
</dbReference>
<keyword evidence="3" id="KW-0862">Zinc</keyword>
<dbReference type="PANTHER" id="PTHR33112">
    <property type="entry name" value="DOMAIN PROTEIN, PUTATIVE-RELATED"/>
    <property type="match status" value="1"/>
</dbReference>
<protein>
    <submittedName>
        <fullName evidence="6">Heterokaryon incompatibility protein-domain-containing protein</fullName>
    </submittedName>
</protein>
<dbReference type="Proteomes" id="UP000813444">
    <property type="component" value="Unassembled WGS sequence"/>
</dbReference>
<comment type="caution">
    <text evidence="6">The sequence shown here is derived from an EMBL/GenBank/DDBJ whole genome shotgun (WGS) entry which is preliminary data.</text>
</comment>